<evidence type="ECO:0000256" key="3">
    <source>
        <dbReference type="ARBA" id="ARBA00022840"/>
    </source>
</evidence>
<evidence type="ECO:0000313" key="8">
    <source>
        <dbReference type="Proteomes" id="UP001217485"/>
    </source>
</evidence>
<protein>
    <submittedName>
        <fullName evidence="7">Protein kinase</fullName>
    </submittedName>
</protein>
<keyword evidence="7" id="KW-0418">Kinase</keyword>
<dbReference type="SUPFAM" id="SSF55073">
    <property type="entry name" value="Nucleotide cyclase"/>
    <property type="match status" value="1"/>
</dbReference>
<evidence type="ECO:0000256" key="4">
    <source>
        <dbReference type="PROSITE-ProRule" id="PRU10141"/>
    </source>
</evidence>
<dbReference type="InterPro" id="IPR045269">
    <property type="entry name" value="Atg1-like"/>
</dbReference>
<dbReference type="SUPFAM" id="SSF56112">
    <property type="entry name" value="Protein kinase-like (PK-like)"/>
    <property type="match status" value="1"/>
</dbReference>
<reference evidence="7 8" key="1">
    <citation type="submission" date="2023-01" db="EMBL/GenBank/DDBJ databases">
        <title>Minimal conservation of predation-associated metabolite biosynthetic gene clusters underscores biosynthetic potential of Myxococcota including descriptions for ten novel species: Archangium lansinium sp. nov., Myxococcus landrumus sp. nov., Nannocystis bai.</title>
        <authorList>
            <person name="Ahearne A."/>
            <person name="Stevens C."/>
            <person name="Dowd S."/>
        </authorList>
    </citation>
    <scope>NUCLEOTIDE SEQUENCE [LARGE SCALE GENOMIC DNA]</scope>
    <source>
        <strain evidence="7 8">WIWO2</strain>
    </source>
</reference>
<dbReference type="InterPro" id="IPR029787">
    <property type="entry name" value="Nucleotide_cyclase"/>
</dbReference>
<keyword evidence="7" id="KW-0808">Transferase</keyword>
<dbReference type="RefSeq" id="WP_272101640.1">
    <property type="nucleotide sequence ID" value="NZ_JAQNDK010000004.1"/>
</dbReference>
<evidence type="ECO:0000256" key="2">
    <source>
        <dbReference type="ARBA" id="ARBA00022741"/>
    </source>
</evidence>
<feature type="region of interest" description="Disordered" evidence="5">
    <location>
        <begin position="439"/>
        <end position="559"/>
    </location>
</feature>
<name>A0ABT5CAT8_9BACT</name>
<dbReference type="InterPro" id="IPR017441">
    <property type="entry name" value="Protein_kinase_ATP_BS"/>
</dbReference>
<dbReference type="EMBL" id="JAQNDK010000004">
    <property type="protein sequence ID" value="MDC0683502.1"/>
    <property type="molecule type" value="Genomic_DNA"/>
</dbReference>
<dbReference type="Pfam" id="PF00069">
    <property type="entry name" value="Pkinase"/>
    <property type="match status" value="1"/>
</dbReference>
<keyword evidence="8" id="KW-1185">Reference proteome</keyword>
<dbReference type="CDD" id="cd14014">
    <property type="entry name" value="STKc_PknB_like"/>
    <property type="match status" value="1"/>
</dbReference>
<gene>
    <name evidence="7" type="ORF">POL72_37580</name>
</gene>
<evidence type="ECO:0000256" key="5">
    <source>
        <dbReference type="SAM" id="MobiDB-lite"/>
    </source>
</evidence>
<sequence>MHPSNSLLAGGAAFADRYELLSELGVGGFGAVYKARQLTTGQEVALKIMRLPEQDGAGQIERRIARFIREMRLCAQLHHPNIVQLVDFGQVGEQLLYTVFSFVPGDTLADVLAREGALAPREARHLMLQVLDALACAHARGVIHRDLKPRNIMVLPSGARRNAVVLDFGIGALVGSDAEHMVQLTGTGEALGTVGYAAPEQLRGLDPTPRMDLFSWGLVFLECLTGKPVFTGNSPADILYAQFSPDPVPIPPALAGHWLGGLLRHVTDKNVDARDARASALVPALEACELDDLSREMMVGGGAPLRGSLPGGPRRAHALFEATVVARSSSPPRPAPDGERRQLTAVCCTIGVLADAPQALDVERADELLRAQLARCAEIACRYRGHVAATLGDQLLIYFGYPRAEEDDARRAARAALEIAAEAQAERARLAGRACGSTRGSGFTPASSSPGISATPGSTWARRRARPRASRRSRRQAAWPSLQRPIGCCGAPSRSTARGHGARAGTARPARCSCWDRSEALGRRRTKSAAGRPSSAGSRRWRSCSSAGAGRAQAPGNAP</sequence>
<dbReference type="Gene3D" id="1.10.510.10">
    <property type="entry name" value="Transferase(Phosphotransferase) domain 1"/>
    <property type="match status" value="1"/>
</dbReference>
<accession>A0ABT5CAT8</accession>
<feature type="compositionally biased region" description="Basic residues" evidence="5">
    <location>
        <begin position="461"/>
        <end position="475"/>
    </location>
</feature>
<proteinExistence type="predicted"/>
<dbReference type="PROSITE" id="PS00108">
    <property type="entry name" value="PROTEIN_KINASE_ST"/>
    <property type="match status" value="1"/>
</dbReference>
<comment type="caution">
    <text evidence="7">The sequence shown here is derived from an EMBL/GenBank/DDBJ whole genome shotgun (WGS) entry which is preliminary data.</text>
</comment>
<dbReference type="SMART" id="SM00220">
    <property type="entry name" value="S_TKc"/>
    <property type="match status" value="1"/>
</dbReference>
<dbReference type="InterPro" id="IPR000719">
    <property type="entry name" value="Prot_kinase_dom"/>
</dbReference>
<dbReference type="PROSITE" id="PS00107">
    <property type="entry name" value="PROTEIN_KINASE_ATP"/>
    <property type="match status" value="1"/>
</dbReference>
<organism evidence="7 8">
    <name type="scientific">Sorangium atrum</name>
    <dbReference type="NCBI Taxonomy" id="2995308"/>
    <lineage>
        <taxon>Bacteria</taxon>
        <taxon>Pseudomonadati</taxon>
        <taxon>Myxococcota</taxon>
        <taxon>Polyangia</taxon>
        <taxon>Polyangiales</taxon>
        <taxon>Polyangiaceae</taxon>
        <taxon>Sorangium</taxon>
    </lineage>
</organism>
<dbReference type="InterPro" id="IPR011009">
    <property type="entry name" value="Kinase-like_dom_sf"/>
</dbReference>
<dbReference type="Gene3D" id="3.30.70.1230">
    <property type="entry name" value="Nucleotide cyclase"/>
    <property type="match status" value="1"/>
</dbReference>
<evidence type="ECO:0000259" key="6">
    <source>
        <dbReference type="PROSITE" id="PS50011"/>
    </source>
</evidence>
<feature type="domain" description="Protein kinase" evidence="6">
    <location>
        <begin position="18"/>
        <end position="285"/>
    </location>
</feature>
<feature type="compositionally biased region" description="Low complexity" evidence="5">
    <location>
        <begin position="528"/>
        <end position="538"/>
    </location>
</feature>
<feature type="binding site" evidence="4">
    <location>
        <position position="47"/>
    </location>
    <ligand>
        <name>ATP</name>
        <dbReference type="ChEBI" id="CHEBI:30616"/>
    </ligand>
</feature>
<feature type="compositionally biased region" description="Polar residues" evidence="5">
    <location>
        <begin position="439"/>
        <end position="458"/>
    </location>
</feature>
<comment type="subcellular location">
    <subcellularLocation>
        <location evidence="1">Membrane</location>
        <topology evidence="1">Single-pass membrane protein</topology>
    </subcellularLocation>
</comment>
<dbReference type="PROSITE" id="PS50011">
    <property type="entry name" value="PROTEIN_KINASE_DOM"/>
    <property type="match status" value="1"/>
</dbReference>
<keyword evidence="3 4" id="KW-0067">ATP-binding</keyword>
<feature type="compositionally biased region" description="Low complexity" evidence="5">
    <location>
        <begin position="493"/>
        <end position="511"/>
    </location>
</feature>
<keyword evidence="2 4" id="KW-0547">Nucleotide-binding</keyword>
<dbReference type="Proteomes" id="UP001217485">
    <property type="component" value="Unassembled WGS sequence"/>
</dbReference>
<evidence type="ECO:0000313" key="7">
    <source>
        <dbReference type="EMBL" id="MDC0683502.1"/>
    </source>
</evidence>
<dbReference type="PANTHER" id="PTHR24348">
    <property type="entry name" value="SERINE/THREONINE-PROTEIN KINASE UNC-51-RELATED"/>
    <property type="match status" value="1"/>
</dbReference>
<dbReference type="InterPro" id="IPR008271">
    <property type="entry name" value="Ser/Thr_kinase_AS"/>
</dbReference>
<evidence type="ECO:0000256" key="1">
    <source>
        <dbReference type="ARBA" id="ARBA00004167"/>
    </source>
</evidence>
<dbReference type="GO" id="GO:0016301">
    <property type="term" value="F:kinase activity"/>
    <property type="evidence" value="ECO:0007669"/>
    <property type="project" value="UniProtKB-KW"/>
</dbReference>